<gene>
    <name evidence="3" type="primary">air-2</name>
    <name evidence="3" type="ORF">CGGC5_v003013</name>
</gene>
<dbReference type="OrthoDB" id="4850778at2759"/>
<dbReference type="InParanoid" id="A0A7J6JJ28"/>
<comment type="caution">
    <text evidence="3">The sequence shown here is derived from an EMBL/GenBank/DDBJ whole genome shotgun (WGS) entry which is preliminary data.</text>
</comment>
<feature type="region of interest" description="Disordered" evidence="1">
    <location>
        <begin position="345"/>
        <end position="369"/>
    </location>
</feature>
<dbReference type="SMART" id="SM00220">
    <property type="entry name" value="S_TKc"/>
    <property type="match status" value="1"/>
</dbReference>
<feature type="domain" description="Protein kinase" evidence="2">
    <location>
        <begin position="124"/>
        <end position="465"/>
    </location>
</feature>
<evidence type="ECO:0000313" key="4">
    <source>
        <dbReference type="Proteomes" id="UP000011096"/>
    </source>
</evidence>
<sequence length="1036" mass="116866">MTGNESGRRRTKRTKSNPRLSDDIMAHYRRSAFEKSTSSFLPEGDIAGLVTDKTVMKALGWKRQRPRECPKSQDMLRFILEEARKTFAITSLTGLTGKELLEAMGILKDASISDSCLPVKKILWEEKGIIRRPNFGGTNENADINNGSDDREKLSDSDDDSSDSEDSSEDEQVSVWNGARVNYFCHNQWILLAPVFSKERSKIVSNWEKEAGVLQKMNQLNQPHIVRFLTAFRWGDQGEEDHYLMLEWADGGNLRNLWERFERPSLTPGLIQDTVQQLLGLANALSKAHYPETGPNFRHGDLKPENILWFKSKSGNGIGTLKIGDWGLAKQHLVVTELRSNQTTTQWGTRRYEPPEEAPGEGSNLLLPNQPGKKRSRLYDIWALGCISLEFLIWLMYGRDELNQFNKSLGTNSLDIPRFYQLKQNQNGRSKAQVHDVVEKWMDHMARDKICRPGSTALGSLLELIRTRLLVVKLPERLATSPDLSKATGTLKSDTTSNVPGSPHIKESIDFPNTESIPGIAIFEPEANESPIPPRIDTGSHRKVGASTGKVWERARATDVQDQMQIIAGEDEDDSYWFTDQPSPPYGPGYAEVPQTIKSANGQIGGKTLDTDWQFLVDNDFANRIMSSIRDKSLQLPLVHPACILCTKCKRLSETIWDPAFSITYTVKHLNSNSVSKACNLCGLLWRVYEKHGMTKLSEVMFERNQSVIKMNGEGAPVLSIYRSPDLETRVSGDIQIGFPQLPDARSETHFEIMRQWLDFCDHHHKNSTCRVDVPVSTSINLRGSRTPGRMPTRVIAVGRTGDEFVFLHETKPGDHGEWLALSHQWGTGTQFCTTTGNLNEHMNGIKFDDLPATFRDAVTVTRALGCEYLWIDSICIIQGFGGDFNQEAKRMEQVYSGAYCVLASSRLPGHDAGFLQPRTARNTVVLQSAEGTSPFYICEAIDDFKHHVLDGTLNQRGWVLQEHALARRTIYFTEHQTYFECGDRVRCETMIKMRRNEYWLLLMLMAGMGCLTKTGKALTAEDSYEEAYYGVAARM</sequence>
<dbReference type="GeneID" id="43615992"/>
<name>A0A7J6JJ28_COLFN</name>
<accession>A0A7J6JJ28</accession>
<evidence type="ECO:0000313" key="3">
    <source>
        <dbReference type="EMBL" id="KAF4490030.1"/>
    </source>
</evidence>
<dbReference type="PANTHER" id="PTHR33112">
    <property type="entry name" value="DOMAIN PROTEIN, PUTATIVE-RELATED"/>
    <property type="match status" value="1"/>
</dbReference>
<dbReference type="Gene3D" id="1.10.510.10">
    <property type="entry name" value="Transferase(Phosphotransferase) domain 1"/>
    <property type="match status" value="1"/>
</dbReference>
<dbReference type="AlphaFoldDB" id="A0A7J6JJ28"/>
<dbReference type="InterPro" id="IPR010730">
    <property type="entry name" value="HET"/>
</dbReference>
<reference evidence="3 4" key="2">
    <citation type="submission" date="2020-04" db="EMBL/GenBank/DDBJ databases">
        <title>Genome sequencing and assembly of multiple isolates from the Colletotrichum gloeosporioides species complex.</title>
        <authorList>
            <person name="Gan P."/>
            <person name="Shirasu K."/>
        </authorList>
    </citation>
    <scope>NUCLEOTIDE SEQUENCE [LARGE SCALE GENOMIC DNA]</scope>
    <source>
        <strain evidence="3 4">Nara gc5</strain>
    </source>
</reference>
<keyword evidence="3" id="KW-0808">Transferase</keyword>
<feature type="region of interest" description="Disordered" evidence="1">
    <location>
        <begin position="1"/>
        <end position="21"/>
    </location>
</feature>
<dbReference type="InterPro" id="IPR011009">
    <property type="entry name" value="Kinase-like_dom_sf"/>
</dbReference>
<feature type="region of interest" description="Disordered" evidence="1">
    <location>
        <begin position="484"/>
        <end position="511"/>
    </location>
</feature>
<dbReference type="EMBL" id="ANPB02000002">
    <property type="protein sequence ID" value="KAF4490030.1"/>
    <property type="molecule type" value="Genomic_DNA"/>
</dbReference>
<dbReference type="SUPFAM" id="SSF56112">
    <property type="entry name" value="Protein kinase-like (PK-like)"/>
    <property type="match status" value="1"/>
</dbReference>
<proteinExistence type="predicted"/>
<dbReference type="Pfam" id="PF06985">
    <property type="entry name" value="HET"/>
    <property type="match status" value="1"/>
</dbReference>
<dbReference type="Proteomes" id="UP000011096">
    <property type="component" value="Unassembled WGS sequence"/>
</dbReference>
<feature type="compositionally biased region" description="Polar residues" evidence="1">
    <location>
        <begin position="136"/>
        <end position="147"/>
    </location>
</feature>
<organism evidence="3 4">
    <name type="scientific">Colletotrichum fructicola (strain Nara gc5)</name>
    <name type="common">Anthracnose fungus</name>
    <name type="synonym">Colletotrichum gloeosporioides (strain Nara gc5)</name>
    <dbReference type="NCBI Taxonomy" id="1213859"/>
    <lineage>
        <taxon>Eukaryota</taxon>
        <taxon>Fungi</taxon>
        <taxon>Dikarya</taxon>
        <taxon>Ascomycota</taxon>
        <taxon>Pezizomycotina</taxon>
        <taxon>Sordariomycetes</taxon>
        <taxon>Hypocreomycetidae</taxon>
        <taxon>Glomerellales</taxon>
        <taxon>Glomerellaceae</taxon>
        <taxon>Colletotrichum</taxon>
        <taxon>Colletotrichum gloeosporioides species complex</taxon>
    </lineage>
</organism>
<dbReference type="GO" id="GO:0004672">
    <property type="term" value="F:protein kinase activity"/>
    <property type="evidence" value="ECO:0007669"/>
    <property type="project" value="InterPro"/>
</dbReference>
<dbReference type="Pfam" id="PF00069">
    <property type="entry name" value="Pkinase"/>
    <property type="match status" value="1"/>
</dbReference>
<evidence type="ECO:0000259" key="2">
    <source>
        <dbReference type="PROSITE" id="PS50011"/>
    </source>
</evidence>
<feature type="compositionally biased region" description="Acidic residues" evidence="1">
    <location>
        <begin position="157"/>
        <end position="172"/>
    </location>
</feature>
<dbReference type="GO" id="GO:0005524">
    <property type="term" value="F:ATP binding"/>
    <property type="evidence" value="ECO:0007669"/>
    <property type="project" value="InterPro"/>
</dbReference>
<evidence type="ECO:0000256" key="1">
    <source>
        <dbReference type="SAM" id="MobiDB-lite"/>
    </source>
</evidence>
<dbReference type="PROSITE" id="PS50011">
    <property type="entry name" value="PROTEIN_KINASE_DOM"/>
    <property type="match status" value="1"/>
</dbReference>
<keyword evidence="4" id="KW-1185">Reference proteome</keyword>
<feature type="region of interest" description="Disordered" evidence="1">
    <location>
        <begin position="135"/>
        <end position="173"/>
    </location>
</feature>
<dbReference type="PANTHER" id="PTHR33112:SF10">
    <property type="entry name" value="TOL"/>
    <property type="match status" value="1"/>
</dbReference>
<reference evidence="3 4" key="1">
    <citation type="submission" date="2012-08" db="EMBL/GenBank/DDBJ databases">
        <authorList>
            <person name="Gan P.H.P."/>
            <person name="Ikeda K."/>
            <person name="Irieda H."/>
            <person name="Narusaka M."/>
            <person name="O'Connell R.J."/>
            <person name="Narusaka Y."/>
            <person name="Takano Y."/>
            <person name="Kubo Y."/>
            <person name="Shirasu K."/>
        </authorList>
    </citation>
    <scope>NUCLEOTIDE SEQUENCE [LARGE SCALE GENOMIC DNA]</scope>
    <source>
        <strain evidence="3 4">Nara gc5</strain>
    </source>
</reference>
<dbReference type="InterPro" id="IPR000719">
    <property type="entry name" value="Prot_kinase_dom"/>
</dbReference>
<dbReference type="RefSeq" id="XP_066009593.1">
    <property type="nucleotide sequence ID" value="XM_066151060.1"/>
</dbReference>
<keyword evidence="3" id="KW-0418">Kinase</keyword>
<protein>
    <submittedName>
        <fullName evidence="3">Aurora/IPL1-related protein kinase 2</fullName>
    </submittedName>
</protein>
<feature type="compositionally biased region" description="Polar residues" evidence="1">
    <location>
        <begin position="487"/>
        <end position="500"/>
    </location>
</feature>